<feature type="domain" description="TonB-dependent receptor-like beta-barrel" evidence="13">
    <location>
        <begin position="217"/>
        <end position="597"/>
    </location>
</feature>
<evidence type="ECO:0000313" key="14">
    <source>
        <dbReference type="EMBL" id="QEA16142.1"/>
    </source>
</evidence>
<name>A0A5B8S522_9SPHN</name>
<dbReference type="SUPFAM" id="SSF56935">
    <property type="entry name" value="Porins"/>
    <property type="match status" value="1"/>
</dbReference>
<evidence type="ECO:0000256" key="6">
    <source>
        <dbReference type="ARBA" id="ARBA00022729"/>
    </source>
</evidence>
<keyword evidence="5" id="KW-0812">Transmembrane</keyword>
<evidence type="ECO:0000256" key="4">
    <source>
        <dbReference type="ARBA" id="ARBA00022496"/>
    </source>
</evidence>
<gene>
    <name evidence="14" type="ORF">FRF71_08340</name>
</gene>
<protein>
    <submittedName>
        <fullName evidence="14">TonB-dependent receptor</fullName>
    </submittedName>
</protein>
<dbReference type="PANTHER" id="PTHR32552:SF68">
    <property type="entry name" value="FERRICHROME OUTER MEMBRANE TRANSPORTER_PHAGE RECEPTOR"/>
    <property type="match status" value="1"/>
</dbReference>
<evidence type="ECO:0000256" key="9">
    <source>
        <dbReference type="ARBA" id="ARBA00023077"/>
    </source>
</evidence>
<dbReference type="InterPro" id="IPR000531">
    <property type="entry name" value="Beta-barrel_TonB"/>
</dbReference>
<feature type="signal peptide" evidence="12">
    <location>
        <begin position="1"/>
        <end position="20"/>
    </location>
</feature>
<dbReference type="InterPro" id="IPR039426">
    <property type="entry name" value="TonB-dep_rcpt-like"/>
</dbReference>
<keyword evidence="11" id="KW-0998">Cell outer membrane</keyword>
<accession>A0A5B8S522</accession>
<sequence length="642" mass="69632">MRPSVLLSLGLAVLSTPALAQRAGENAATQSSDAFGRSVGSEKTGLYNNEDVRGFNPVDAGNVRLEGLYFDQVERISSRIVDGNTIRVGAAALRYPFPAPTGLVDYNLTQPGKDASYSFNLEYSSPNSIGPGGSIEFKQPLSDTFGISGGVGFRNATRYEGGHSLYRPIGMTMAWRPQQGTEVLLFGGLFIYRSDELRPFYYPVGTEPPPKAERGLDLSQPWASRSQDLWTSGAIVKTPLLGVKLEAGLFYSAKDQHSVYADLMRGVGTDGSVANRRIIAERDNYDGSWSGEVRLVKELVGASINHRLIASVRGRSRNRDFGGGSVLTLGPSTILRPDLRAEPVWTQGAKNRDEVRQITGGMAWSMVSPQHFSLDVGISKSRYRKALDFADPALADPVTRDNPLLLNVAGSVHVARGLSLYAGYTRGQEEALVAPDIATNRSEAPPALRTSQVEAGARWAVTPKLTFIAGAFSIKKPYYNLDPALRYRQLGELTNRGVEVSLTGQLAPGLTIVGGSLFLDPTISGEAVETRLIGPRPVGQIRRRSVATIDWRMDEGHGPLSLDASVESLSSRVGNAANTLIAPPRTTFNLGARYRFITAGGTWLLRPMVLNLFNEYGWNVNGSGGFTYSNRRQITLQLVADF</sequence>
<dbReference type="GO" id="GO:0015344">
    <property type="term" value="F:siderophore uptake transmembrane transporter activity"/>
    <property type="evidence" value="ECO:0007669"/>
    <property type="project" value="TreeGrafter"/>
</dbReference>
<keyword evidence="15" id="KW-1185">Reference proteome</keyword>
<keyword evidence="7" id="KW-0408">Iron</keyword>
<dbReference type="EMBL" id="CP042345">
    <property type="protein sequence ID" value="QEA16142.1"/>
    <property type="molecule type" value="Genomic_DNA"/>
</dbReference>
<feature type="chain" id="PRO_5022928010" evidence="12">
    <location>
        <begin position="21"/>
        <end position="642"/>
    </location>
</feature>
<evidence type="ECO:0000256" key="3">
    <source>
        <dbReference type="ARBA" id="ARBA00022452"/>
    </source>
</evidence>
<keyword evidence="9" id="KW-0798">TonB box</keyword>
<keyword evidence="6 12" id="KW-0732">Signal</keyword>
<keyword evidence="8" id="KW-0406">Ion transport</keyword>
<proteinExistence type="predicted"/>
<dbReference type="InterPro" id="IPR036942">
    <property type="entry name" value="Beta-barrel_TonB_sf"/>
</dbReference>
<evidence type="ECO:0000256" key="5">
    <source>
        <dbReference type="ARBA" id="ARBA00022692"/>
    </source>
</evidence>
<dbReference type="Pfam" id="PF00593">
    <property type="entry name" value="TonB_dep_Rec_b-barrel"/>
    <property type="match status" value="1"/>
</dbReference>
<keyword evidence="2" id="KW-0813">Transport</keyword>
<evidence type="ECO:0000259" key="13">
    <source>
        <dbReference type="Pfam" id="PF00593"/>
    </source>
</evidence>
<evidence type="ECO:0000256" key="12">
    <source>
        <dbReference type="SAM" id="SignalP"/>
    </source>
</evidence>
<dbReference type="Gene3D" id="2.40.170.20">
    <property type="entry name" value="TonB-dependent receptor, beta-barrel domain"/>
    <property type="match status" value="1"/>
</dbReference>
<dbReference type="AlphaFoldDB" id="A0A5B8S522"/>
<dbReference type="Proteomes" id="UP000321172">
    <property type="component" value="Chromosome"/>
</dbReference>
<dbReference type="PANTHER" id="PTHR32552">
    <property type="entry name" value="FERRICHROME IRON RECEPTOR-RELATED"/>
    <property type="match status" value="1"/>
</dbReference>
<keyword evidence="4" id="KW-0410">Iron transport</keyword>
<reference evidence="14 15" key="1">
    <citation type="journal article" date="2013" name="J. Microbiol. Biotechnol.">
        <title>Novosphingobium ginsenosidimutans sp. nov., with the ability to convert ginsenoside.</title>
        <authorList>
            <person name="Kim J.K."/>
            <person name="He D."/>
            <person name="Liu Q.M."/>
            <person name="Park H.Y."/>
            <person name="Jung M.S."/>
            <person name="Yoon M.H."/>
            <person name="Kim S.C."/>
            <person name="Im W.T."/>
        </authorList>
    </citation>
    <scope>NUCLEOTIDE SEQUENCE [LARGE SCALE GENOMIC DNA]</scope>
    <source>
        <strain evidence="14 15">FW-6</strain>
    </source>
</reference>
<comment type="subcellular location">
    <subcellularLocation>
        <location evidence="1">Cell outer membrane</location>
        <topology evidence="1">Multi-pass membrane protein</topology>
    </subcellularLocation>
</comment>
<keyword evidence="14" id="KW-0675">Receptor</keyword>
<evidence type="ECO:0000256" key="2">
    <source>
        <dbReference type="ARBA" id="ARBA00022448"/>
    </source>
</evidence>
<organism evidence="14 15">
    <name type="scientific">Novosphingobium ginsenosidimutans</name>
    <dbReference type="NCBI Taxonomy" id="1176536"/>
    <lineage>
        <taxon>Bacteria</taxon>
        <taxon>Pseudomonadati</taxon>
        <taxon>Pseudomonadota</taxon>
        <taxon>Alphaproteobacteria</taxon>
        <taxon>Sphingomonadales</taxon>
        <taxon>Sphingomonadaceae</taxon>
        <taxon>Novosphingobium</taxon>
    </lineage>
</organism>
<dbReference type="RefSeq" id="WP_147090180.1">
    <property type="nucleotide sequence ID" value="NZ_BAABJD010000006.1"/>
</dbReference>
<evidence type="ECO:0000256" key="10">
    <source>
        <dbReference type="ARBA" id="ARBA00023136"/>
    </source>
</evidence>
<dbReference type="OrthoDB" id="9760333at2"/>
<evidence type="ECO:0000256" key="1">
    <source>
        <dbReference type="ARBA" id="ARBA00004571"/>
    </source>
</evidence>
<evidence type="ECO:0000313" key="15">
    <source>
        <dbReference type="Proteomes" id="UP000321172"/>
    </source>
</evidence>
<dbReference type="KEGG" id="ngf:FRF71_08340"/>
<evidence type="ECO:0000256" key="11">
    <source>
        <dbReference type="ARBA" id="ARBA00023237"/>
    </source>
</evidence>
<dbReference type="GO" id="GO:0009279">
    <property type="term" value="C:cell outer membrane"/>
    <property type="evidence" value="ECO:0007669"/>
    <property type="project" value="UniProtKB-SubCell"/>
</dbReference>
<keyword evidence="3" id="KW-1134">Transmembrane beta strand</keyword>
<evidence type="ECO:0000256" key="7">
    <source>
        <dbReference type="ARBA" id="ARBA00023004"/>
    </source>
</evidence>
<evidence type="ECO:0000256" key="8">
    <source>
        <dbReference type="ARBA" id="ARBA00023065"/>
    </source>
</evidence>
<keyword evidence="10" id="KW-0472">Membrane</keyword>